<gene>
    <name evidence="1" type="ORF">HMPREF9473_02872</name>
</gene>
<evidence type="ECO:0000313" key="1">
    <source>
        <dbReference type="EMBL" id="EHI59165.1"/>
    </source>
</evidence>
<dbReference type="RefSeq" id="WP_006780850.1">
    <property type="nucleotide sequence ID" value="NZ_CP040506.1"/>
</dbReference>
<dbReference type="HOGENOM" id="CLU_158541_0_0_9"/>
<reference evidence="1 2" key="1">
    <citation type="submission" date="2011-08" db="EMBL/GenBank/DDBJ databases">
        <title>The Genome Sequence of Clostridium hathewayi WAL-18680.</title>
        <authorList>
            <consortium name="The Broad Institute Genome Sequencing Platform"/>
            <person name="Earl A."/>
            <person name="Ward D."/>
            <person name="Feldgarden M."/>
            <person name="Gevers D."/>
            <person name="Finegold S.M."/>
            <person name="Summanen P.H."/>
            <person name="Molitoris D.R."/>
            <person name="Song M."/>
            <person name="Daigneault M."/>
            <person name="Allen-Vercoe E."/>
            <person name="Young S.K."/>
            <person name="Zeng Q."/>
            <person name="Gargeya S."/>
            <person name="Fitzgerald M."/>
            <person name="Haas B."/>
            <person name="Abouelleil A."/>
            <person name="Alvarado L."/>
            <person name="Arachchi H.M."/>
            <person name="Berlin A."/>
            <person name="Brown A."/>
            <person name="Chapman S.B."/>
            <person name="Chen Z."/>
            <person name="Dunbar C."/>
            <person name="Freedman E."/>
            <person name="Gearin G."/>
            <person name="Gellesch M."/>
            <person name="Goldberg J."/>
            <person name="Griggs A."/>
            <person name="Gujja S."/>
            <person name="Heiman D."/>
            <person name="Howarth C."/>
            <person name="Larson L."/>
            <person name="Lui A."/>
            <person name="MacDonald P.J.P."/>
            <person name="Montmayeur A."/>
            <person name="Murphy C."/>
            <person name="Neiman D."/>
            <person name="Pearson M."/>
            <person name="Priest M."/>
            <person name="Roberts A."/>
            <person name="Saif S."/>
            <person name="Shea T."/>
            <person name="Shenoy N."/>
            <person name="Sisk P."/>
            <person name="Stolte C."/>
            <person name="Sykes S."/>
            <person name="Wortman J."/>
            <person name="Nusbaum C."/>
            <person name="Birren B."/>
        </authorList>
    </citation>
    <scope>NUCLEOTIDE SEQUENCE [LARGE SCALE GENOMIC DNA]</scope>
    <source>
        <strain evidence="1 2">WAL-18680</strain>
    </source>
</reference>
<organism evidence="1 2">
    <name type="scientific">Hungatella hathewayi WAL-18680</name>
    <dbReference type="NCBI Taxonomy" id="742737"/>
    <lineage>
        <taxon>Bacteria</taxon>
        <taxon>Bacillati</taxon>
        <taxon>Bacillota</taxon>
        <taxon>Clostridia</taxon>
        <taxon>Lachnospirales</taxon>
        <taxon>Lachnospiraceae</taxon>
        <taxon>Hungatella</taxon>
    </lineage>
</organism>
<name>G5IH94_9FIRM</name>
<protein>
    <recommendedName>
        <fullName evidence="3">DUF3221 domain-containing protein</fullName>
    </recommendedName>
</protein>
<keyword evidence="2" id="KW-1185">Reference proteome</keyword>
<dbReference type="Proteomes" id="UP000005384">
    <property type="component" value="Unassembled WGS sequence"/>
</dbReference>
<dbReference type="OrthoDB" id="2066000at2"/>
<comment type="caution">
    <text evidence="1">The sequence shown here is derived from an EMBL/GenBank/DDBJ whole genome shotgun (WGS) entry which is preliminary data.</text>
</comment>
<proteinExistence type="predicted"/>
<dbReference type="PATRIC" id="fig|742737.3.peg.2877"/>
<dbReference type="AlphaFoldDB" id="G5IH94"/>
<accession>G5IH94</accession>
<dbReference type="EMBL" id="ADLN01000075">
    <property type="protein sequence ID" value="EHI59165.1"/>
    <property type="molecule type" value="Genomic_DNA"/>
</dbReference>
<evidence type="ECO:0008006" key="3">
    <source>
        <dbReference type="Google" id="ProtNLM"/>
    </source>
</evidence>
<sequence length="131" mass="14832">MKNKTIKVILCIIVLILAGIGGYVTGYRTAYNRLEKAQPNVQTETFYATITDIRDNNFSVEGMRVNDINYRGAFDFEVSDETKLVWRGTEMTISEFHIGDSVSITYSGEIQETSPARILDVVKIQLLDDEK</sequence>
<evidence type="ECO:0000313" key="2">
    <source>
        <dbReference type="Proteomes" id="UP000005384"/>
    </source>
</evidence>